<dbReference type="GeneID" id="96624553"/>
<reference evidence="4 5" key="1">
    <citation type="submission" date="2020-09" db="EMBL/GenBank/DDBJ databases">
        <title>Investigation of environmental microbes.</title>
        <authorList>
            <person name="Ou Y."/>
            <person name="Kang Q."/>
        </authorList>
    </citation>
    <scope>NUCLEOTIDE SEQUENCE [LARGE SCALE GENOMIC DNA]</scope>
    <source>
        <strain evidence="4 5">KJZ-14</strain>
    </source>
</reference>
<accession>A0A7H2BCX0</accession>
<gene>
    <name evidence="4" type="ORF">IDM49_09915</name>
</gene>
<dbReference type="KEGG" id="rter:IDM49_09915"/>
<keyword evidence="2" id="KW-0732">Signal</keyword>
<evidence type="ECO:0000256" key="1">
    <source>
        <dbReference type="SAM" id="MobiDB-lite"/>
    </source>
</evidence>
<dbReference type="InterPro" id="IPR025326">
    <property type="entry name" value="DUF4232"/>
</dbReference>
<feature type="compositionally biased region" description="Polar residues" evidence="1">
    <location>
        <begin position="86"/>
        <end position="121"/>
    </location>
</feature>
<feature type="region of interest" description="Disordered" evidence="1">
    <location>
        <begin position="27"/>
        <end position="126"/>
    </location>
</feature>
<dbReference type="AlphaFoldDB" id="A0A7H2BCX0"/>
<evidence type="ECO:0000313" key="5">
    <source>
        <dbReference type="Proteomes" id="UP000516404"/>
    </source>
</evidence>
<evidence type="ECO:0000259" key="3">
    <source>
        <dbReference type="Pfam" id="PF14016"/>
    </source>
</evidence>
<name>A0A7H2BCX0_9MICC</name>
<organism evidence="4 5">
    <name type="scientific">Rothia terrae</name>
    <dbReference type="NCBI Taxonomy" id="396015"/>
    <lineage>
        <taxon>Bacteria</taxon>
        <taxon>Bacillati</taxon>
        <taxon>Actinomycetota</taxon>
        <taxon>Actinomycetes</taxon>
        <taxon>Micrococcales</taxon>
        <taxon>Micrococcaceae</taxon>
        <taxon>Rothia</taxon>
    </lineage>
</organism>
<dbReference type="Pfam" id="PF14016">
    <property type="entry name" value="DUF4232"/>
    <property type="match status" value="1"/>
</dbReference>
<proteinExistence type="predicted"/>
<dbReference type="EMBL" id="CP061539">
    <property type="protein sequence ID" value="QNV37516.1"/>
    <property type="molecule type" value="Genomic_DNA"/>
</dbReference>
<dbReference type="Proteomes" id="UP000516404">
    <property type="component" value="Chromosome"/>
</dbReference>
<feature type="domain" description="DUF4232" evidence="3">
    <location>
        <begin position="127"/>
        <end position="260"/>
    </location>
</feature>
<sequence length="264" mass="26514">MAGFSPRSVLGVGALCATLLLSACSTQQDAALQPPSPTPPSSSASATAEASPIGATSASASVASEDPSPTAAQPTVVEQDPVVPSEQPQESSQPTGTETTVEPVQPSESARASEQASTPAQASDDACSLRQTVVSAEAKGGAGAAGSQYLTLTFTNNGSTPCTISGYPTVSYVDNAGQTIGAPASLAAEWTSSAVTLEPGRSTTAILRETRADLFGDRCKPVTSSGYRIQLPQTTESLSIPYPSEGCSDTSIQQLSVGQVGASV</sequence>
<feature type="signal peptide" evidence="2">
    <location>
        <begin position="1"/>
        <end position="30"/>
    </location>
</feature>
<evidence type="ECO:0000313" key="4">
    <source>
        <dbReference type="EMBL" id="QNV37516.1"/>
    </source>
</evidence>
<keyword evidence="5" id="KW-1185">Reference proteome</keyword>
<dbReference type="PROSITE" id="PS51257">
    <property type="entry name" value="PROKAR_LIPOPROTEIN"/>
    <property type="match status" value="1"/>
</dbReference>
<feature type="compositionally biased region" description="Low complexity" evidence="1">
    <location>
        <begin position="41"/>
        <end position="52"/>
    </location>
</feature>
<dbReference type="RefSeq" id="WP_190724382.1">
    <property type="nucleotide sequence ID" value="NZ_CP061539.1"/>
</dbReference>
<evidence type="ECO:0000256" key="2">
    <source>
        <dbReference type="SAM" id="SignalP"/>
    </source>
</evidence>
<feature type="chain" id="PRO_5028883182" evidence="2">
    <location>
        <begin position="31"/>
        <end position="264"/>
    </location>
</feature>
<protein>
    <submittedName>
        <fullName evidence="4">DUF4232 domain-containing protein</fullName>
    </submittedName>
</protein>